<dbReference type="InterPro" id="IPR000383">
    <property type="entry name" value="Xaa-Pro-like_dom"/>
</dbReference>
<dbReference type="SMART" id="SM00939">
    <property type="entry name" value="PepX_C"/>
    <property type="match status" value="1"/>
</dbReference>
<organism evidence="4 5">
    <name type="scientific">Candidatus Lucifugimonas marina</name>
    <dbReference type="NCBI Taxonomy" id="3038979"/>
    <lineage>
        <taxon>Bacteria</taxon>
        <taxon>Bacillati</taxon>
        <taxon>Chloroflexota</taxon>
        <taxon>Dehalococcoidia</taxon>
        <taxon>SAR202 cluster</taxon>
        <taxon>Candidatus Lucifugimonadales</taxon>
        <taxon>Candidatus Lucifugimonadaceae</taxon>
        <taxon>Candidatus Lucifugimonas</taxon>
    </lineage>
</organism>
<protein>
    <submittedName>
        <fullName evidence="4">CocE/NonD family hydrolase</fullName>
    </submittedName>
</protein>
<keyword evidence="5" id="KW-1185">Reference proteome</keyword>
<dbReference type="SUPFAM" id="SSF49785">
    <property type="entry name" value="Galactose-binding domain-like"/>
    <property type="match status" value="1"/>
</dbReference>
<dbReference type="GO" id="GO:0008239">
    <property type="term" value="F:dipeptidyl-peptidase activity"/>
    <property type="evidence" value="ECO:0007669"/>
    <property type="project" value="InterPro"/>
</dbReference>
<dbReference type="Gene3D" id="1.10.3020.10">
    <property type="entry name" value="alpha-amino acid ester hydrolase ( Helical cap domain)"/>
    <property type="match status" value="1"/>
</dbReference>
<evidence type="ECO:0000313" key="6">
    <source>
        <dbReference type="Proteomes" id="UP001321249"/>
    </source>
</evidence>
<reference evidence="5 6" key="1">
    <citation type="submission" date="2019-11" db="EMBL/GenBank/DDBJ databases">
        <authorList>
            <person name="Cho J.-C."/>
        </authorList>
    </citation>
    <scope>NUCLEOTIDE SEQUENCE [LARGE SCALE GENOMIC DNA]</scope>
    <source>
        <strain evidence="4 5">JH1073</strain>
        <strain evidence="3 6">JH702</strain>
    </source>
</reference>
<dbReference type="NCBIfam" id="TIGR00976">
    <property type="entry name" value="CocE_NonD"/>
    <property type="match status" value="2"/>
</dbReference>
<dbReference type="AlphaFoldDB" id="A0AAJ5ZDE7"/>
<dbReference type="Gene3D" id="3.40.50.1820">
    <property type="entry name" value="alpha/beta hydrolase"/>
    <property type="match status" value="1"/>
</dbReference>
<gene>
    <name evidence="3" type="ORF">GKO46_04675</name>
    <name evidence="4" type="ORF">GKO48_04585</name>
</gene>
<evidence type="ECO:0000313" key="4">
    <source>
        <dbReference type="EMBL" id="WFG38920.1"/>
    </source>
</evidence>
<reference evidence="4" key="2">
    <citation type="journal article" date="2023" name="Nat. Commun.">
        <title>Cultivation of marine bacteria of the SAR202 clade.</title>
        <authorList>
            <person name="Lim Y."/>
            <person name="Seo J.H."/>
            <person name="Giovannoni S.J."/>
            <person name="Kang I."/>
            <person name="Cho J.C."/>
        </authorList>
    </citation>
    <scope>NUCLEOTIDE SEQUENCE</scope>
    <source>
        <strain evidence="4">JH1073</strain>
    </source>
</reference>
<reference evidence="5" key="3">
    <citation type="submission" date="2023-06" db="EMBL/GenBank/DDBJ databases">
        <title>Pangenomics reveal diversification of enzyme families and niche specialization in globally abundant SAR202 bacteria.</title>
        <authorList>
            <person name="Saw J.H.W."/>
        </authorList>
    </citation>
    <scope>NUCLEOTIDE SEQUENCE [LARGE SCALE GENOMIC DNA]</scope>
    <source>
        <strain evidence="5">JH1073</strain>
    </source>
</reference>
<feature type="domain" description="Xaa-Pro dipeptidyl-peptidase C-terminal" evidence="2">
    <location>
        <begin position="357"/>
        <end position="660"/>
    </location>
</feature>
<dbReference type="PANTHER" id="PTHR43056">
    <property type="entry name" value="PEPTIDASE S9 PROLYL OLIGOPEPTIDASE"/>
    <property type="match status" value="1"/>
</dbReference>
<dbReference type="InterPro" id="IPR005674">
    <property type="entry name" value="CocE/Ser_esterase"/>
</dbReference>
<dbReference type="InterPro" id="IPR050585">
    <property type="entry name" value="Xaa-Pro_dipeptidyl-ppase/CocE"/>
</dbReference>
<proteinExistence type="predicted"/>
<dbReference type="InterPro" id="IPR008979">
    <property type="entry name" value="Galactose-bd-like_sf"/>
</dbReference>
<dbReference type="Gene3D" id="2.60.120.260">
    <property type="entry name" value="Galactose-binding domain-like"/>
    <property type="match status" value="1"/>
</dbReference>
<name>A0AAJ5ZDE7_9CHLR</name>
<evidence type="ECO:0000313" key="3">
    <source>
        <dbReference type="EMBL" id="MDG0866366.1"/>
    </source>
</evidence>
<evidence type="ECO:0000256" key="1">
    <source>
        <dbReference type="ARBA" id="ARBA00022801"/>
    </source>
</evidence>
<dbReference type="Proteomes" id="UP001321249">
    <property type="component" value="Unassembled WGS sequence"/>
</dbReference>
<dbReference type="Proteomes" id="UP001219901">
    <property type="component" value="Chromosome"/>
</dbReference>
<dbReference type="InterPro" id="IPR029058">
    <property type="entry name" value="AB_hydrolase_fold"/>
</dbReference>
<dbReference type="Pfam" id="PF08530">
    <property type="entry name" value="PepX_C"/>
    <property type="match status" value="1"/>
</dbReference>
<accession>A0AAJ5ZDE7</accession>
<dbReference type="SUPFAM" id="SSF53474">
    <property type="entry name" value="alpha/beta-Hydrolases"/>
    <property type="match status" value="1"/>
</dbReference>
<dbReference type="EMBL" id="WMBE01000001">
    <property type="protein sequence ID" value="MDG0866366.1"/>
    <property type="molecule type" value="Genomic_DNA"/>
</dbReference>
<dbReference type="PANTHER" id="PTHR43056:SF10">
    <property type="entry name" value="COCE_NOND FAMILY, PUTATIVE (AFU_ORTHOLOGUE AFUA_7G00600)-RELATED"/>
    <property type="match status" value="1"/>
</dbReference>
<dbReference type="InterPro" id="IPR013736">
    <property type="entry name" value="Xaa-Pro_dipept_C"/>
</dbReference>
<evidence type="ECO:0000313" key="5">
    <source>
        <dbReference type="Proteomes" id="UP001219901"/>
    </source>
</evidence>
<keyword evidence="1 4" id="KW-0378">Hydrolase</keyword>
<evidence type="ECO:0000259" key="2">
    <source>
        <dbReference type="SMART" id="SM00939"/>
    </source>
</evidence>
<dbReference type="Pfam" id="PF02129">
    <property type="entry name" value="Peptidase_S15"/>
    <property type="match status" value="1"/>
</dbReference>
<dbReference type="EMBL" id="CP046147">
    <property type="protein sequence ID" value="WFG38920.1"/>
    <property type="molecule type" value="Genomic_DNA"/>
</dbReference>
<sequence length="667" mass="74231">MSPQMYGASNPNFSKYDQYNSIRSMNNSQEPNYGIVASQNVMIPMRDGVRLATDIYRPADESGNAVEGRFPVIIGRTSYDKSNPAIWIDAVAKAFVPRGYVVVLQDLRGRGFSEGTGDYFHTANQNEGLDGYDTIEWAAAQSWSSGKVGMVGASHGGIVQNMASLYRPPHLAALWVDVAPTNAFRWEVRQGGAMALHMYGALYLHGYDSQEIADDSAAIERIERGAERLSEEVWNQPFKEGETPISVVPNLEKVLMHYYRDGVYTDFWKQESLNHAQHYDRMADIPAVYSSGWYDPFAAETSEQFAHMAAKNSTPQRLILGPWNHVSMRGKGASFVGDVEFGAEAEWGDKVLNAERFRWFDRWLKGIETGVEDDDPVRIFVMGGGDGSFDSAGRVAHGGGWRAEQEWPLARAVNTPFYMTSEGGLSSVEQNNSDSSVSWVHDPDNPVPSISGNVTGFYEWIVLPEDLDSAYVPQRARMRSLIPDGPLHQKERESTVVAKDRSTDTPVLLADRADVNVFQTEALDEDVEVTGPIMVNLWVSSDAVDTDFTAKLIDVHPPSAEYPEGFHLPLEDSIQRARFREGYEEEKFMNPGEVYDLQIELPPVSNLFVKGHRIRIDISSSNFPRFDVNPNTGEPIGQHTKTQEATNTVYIGGRNASHVVLPVVPSD</sequence>